<feature type="compositionally biased region" description="Acidic residues" evidence="1">
    <location>
        <begin position="346"/>
        <end position="362"/>
    </location>
</feature>
<name>A0ABR3GLJ5_9PEZI</name>
<gene>
    <name evidence="2" type="ORF">Q9L58_004235</name>
</gene>
<dbReference type="PANTHER" id="PTHR42345:SF2">
    <property type="entry name" value="HELICASE-LIKE PROTEIN"/>
    <property type="match status" value="1"/>
</dbReference>
<reference evidence="2 3" key="1">
    <citation type="submission" date="2024-02" db="EMBL/GenBank/DDBJ databases">
        <title>Discinaceae phylogenomics.</title>
        <authorList>
            <person name="Dirks A.C."/>
            <person name="James T.Y."/>
        </authorList>
    </citation>
    <scope>NUCLEOTIDE SEQUENCE [LARGE SCALE GENOMIC DNA]</scope>
    <source>
        <strain evidence="2 3">ACD0624</strain>
    </source>
</reference>
<feature type="region of interest" description="Disordered" evidence="1">
    <location>
        <begin position="451"/>
        <end position="486"/>
    </location>
</feature>
<accession>A0ABR3GLJ5</accession>
<feature type="compositionally biased region" description="Basic and acidic residues" evidence="1">
    <location>
        <begin position="48"/>
        <end position="57"/>
    </location>
</feature>
<feature type="region of interest" description="Disordered" evidence="1">
    <location>
        <begin position="340"/>
        <end position="367"/>
    </location>
</feature>
<feature type="compositionally biased region" description="Acidic residues" evidence="1">
    <location>
        <begin position="194"/>
        <end position="206"/>
    </location>
</feature>
<feature type="region of interest" description="Disordered" evidence="1">
    <location>
        <begin position="194"/>
        <end position="222"/>
    </location>
</feature>
<comment type="caution">
    <text evidence="2">The sequence shown here is derived from an EMBL/GenBank/DDBJ whole genome shotgun (WGS) entry which is preliminary data.</text>
</comment>
<evidence type="ECO:0000313" key="3">
    <source>
        <dbReference type="Proteomes" id="UP001447188"/>
    </source>
</evidence>
<feature type="region of interest" description="Disordered" evidence="1">
    <location>
        <begin position="1"/>
        <end position="70"/>
    </location>
</feature>
<organism evidence="2 3">
    <name type="scientific">Discina gigas</name>
    <dbReference type="NCBI Taxonomy" id="1032678"/>
    <lineage>
        <taxon>Eukaryota</taxon>
        <taxon>Fungi</taxon>
        <taxon>Dikarya</taxon>
        <taxon>Ascomycota</taxon>
        <taxon>Pezizomycotina</taxon>
        <taxon>Pezizomycetes</taxon>
        <taxon>Pezizales</taxon>
        <taxon>Discinaceae</taxon>
        <taxon>Discina</taxon>
    </lineage>
</organism>
<evidence type="ECO:0000313" key="2">
    <source>
        <dbReference type="EMBL" id="KAL0636753.1"/>
    </source>
</evidence>
<dbReference type="PANTHER" id="PTHR42345">
    <property type="entry name" value="TPR_REGION DOMAIN-CONTAINING PROTEIN"/>
    <property type="match status" value="1"/>
</dbReference>
<dbReference type="Proteomes" id="UP001447188">
    <property type="component" value="Unassembled WGS sequence"/>
</dbReference>
<proteinExistence type="predicted"/>
<evidence type="ECO:0000256" key="1">
    <source>
        <dbReference type="SAM" id="MobiDB-lite"/>
    </source>
</evidence>
<keyword evidence="3" id="KW-1185">Reference proteome</keyword>
<dbReference type="EMBL" id="JBBBZM010000044">
    <property type="protein sequence ID" value="KAL0636753.1"/>
    <property type="molecule type" value="Genomic_DNA"/>
</dbReference>
<sequence>MQKQTPGPTDHRSISGQDEGETPETAPPQRSLGQTEKYVSRIPRKKVLKEETRKDNSNNHITFELSPPAPKALSPQDIYALFSGAPVFSVLQKGDETPEPRVFFPFDDDETEELEELSDCPPIAHPAFSLSTSRSHRALDPDVRAHWGRDDFGFEEQGGYVEEEPSMLSFMGLEPGSCGWEYFMMYPVGDVEDLEEQDDEDQDLADEGGRERVRRGSMGNGKGGIRNVETDYIVERLKELGEIWNERKRRGSESSNIIISDPGKPKGVLGQYSALELYTQLFTRLLYPPTRITTEDFHDPYSLKVQIVALIQTLALKKSWLDFKDVQWRIRLGQILWGSKTRDRSDDDDDNEEEEEEEEEDNNTAGSEAEKVWLLLQILLSSELAVRLDAFFSDSTAEVVPSDGSRESKEETGKRFKSIGTKKVEWDILLARRWLDNVQIIDDEPLAEKDAAHLAPPVPERRGWFSSRSTPPSPPPETSENDTGEDGAKSYEALIYPRNLTTQFSGLMYFARCLQWPHIETLSQHLQEKIRFPSSFSTPEPSIGSTPLATPLSMMSASTNSYFPTIARPKRIQEISSAATSIIGGGPARTPALMKTMGSGGWMSRTYLSGLILPGEGLSHFLISALLENDAGAVDSLGYTAYLYGGFKYDDSTWWSSYCIVGKVLAGHAQSREVAGWIGPCLAAKIPTENGMVFEDAPDGWVDIRTVEREDEEARVLSPHLVKEESNPLGKNYGKTKVVLSSDLLMPEDDVLSDGQVLVERLVLVEPQEDDDLEIIAGGLKKYEVEVHFQFGETGAFAVRLRHDVFFVTSFPCIEPHPSTECPKTDLGEIKKNGHPLHKEFRYDILPVEAVVQENVERKKRDRTLVIEAGGRRKDREVLARAWCAERGTHAIIGGRGRTCLGCCVREARALGIWVVIRVG</sequence>
<protein>
    <submittedName>
        <fullName evidence="2">Uncharacterized protein</fullName>
    </submittedName>
</protein>